<evidence type="ECO:0000313" key="1">
    <source>
        <dbReference type="Proteomes" id="UP000504606"/>
    </source>
</evidence>
<sequence length="111" mass="12003">MRLHKVDGIEITKTTKGPAMKILMYSPTGEYLFTYSDVMLTEEQCSSVRDLVRGGKAPFYFTALGKGKRINGLVPFGAEAAAIYDARTEVVGSILPASLRAAMVTGELLQA</sequence>
<proteinExistence type="predicted"/>
<dbReference type="GeneID" id="127749174"/>
<gene>
    <name evidence="2" type="primary">LOC127749174</name>
</gene>
<name>A0A9C6U6E4_FRAOC</name>
<dbReference type="KEGG" id="foc:127749174"/>
<accession>A0A9C6U6E4</accession>
<dbReference type="AlphaFoldDB" id="A0A9C6U6E4"/>
<keyword evidence="1" id="KW-1185">Reference proteome</keyword>
<protein>
    <submittedName>
        <fullName evidence="2">Uncharacterized protein LOC127749174</fullName>
    </submittedName>
</protein>
<reference evidence="2" key="1">
    <citation type="submission" date="2025-08" db="UniProtKB">
        <authorList>
            <consortium name="RefSeq"/>
        </authorList>
    </citation>
    <scope>IDENTIFICATION</scope>
    <source>
        <tissue evidence="2">Whole organism</tissue>
    </source>
</reference>
<evidence type="ECO:0000313" key="2">
    <source>
        <dbReference type="RefSeq" id="XP_052122278.1"/>
    </source>
</evidence>
<organism evidence="1 2">
    <name type="scientific">Frankliniella occidentalis</name>
    <name type="common">Western flower thrips</name>
    <name type="synonym">Euthrips occidentalis</name>
    <dbReference type="NCBI Taxonomy" id="133901"/>
    <lineage>
        <taxon>Eukaryota</taxon>
        <taxon>Metazoa</taxon>
        <taxon>Ecdysozoa</taxon>
        <taxon>Arthropoda</taxon>
        <taxon>Hexapoda</taxon>
        <taxon>Insecta</taxon>
        <taxon>Pterygota</taxon>
        <taxon>Neoptera</taxon>
        <taxon>Paraneoptera</taxon>
        <taxon>Thysanoptera</taxon>
        <taxon>Terebrantia</taxon>
        <taxon>Thripoidea</taxon>
        <taxon>Thripidae</taxon>
        <taxon>Frankliniella</taxon>
    </lineage>
</organism>
<dbReference type="Proteomes" id="UP000504606">
    <property type="component" value="Unplaced"/>
</dbReference>
<dbReference type="RefSeq" id="XP_052122278.1">
    <property type="nucleotide sequence ID" value="XM_052266318.1"/>
</dbReference>